<gene>
    <name evidence="2" type="primary">LOC122137435</name>
</gene>
<dbReference type="Proteomes" id="UP001155660">
    <property type="component" value="Chromosome B5"/>
</dbReference>
<feature type="compositionally biased region" description="Polar residues" evidence="1">
    <location>
        <begin position="86"/>
        <end position="107"/>
    </location>
</feature>
<dbReference type="OrthoDB" id="6158625at2759"/>
<evidence type="ECO:0000313" key="2">
    <source>
        <dbReference type="RefSeq" id="XP_042579874.1"/>
    </source>
</evidence>
<dbReference type="RefSeq" id="XP_042579874.1">
    <property type="nucleotide sequence ID" value="XM_042723940.1"/>
</dbReference>
<dbReference type="GeneID" id="122137435"/>
<protein>
    <submittedName>
        <fullName evidence="2">Uncharacterized protein LOC122137435</fullName>
    </submittedName>
</protein>
<dbReference type="AlphaFoldDB" id="A0A9Q9WAK2"/>
<accession>A0A9Q9WAK2</accession>
<evidence type="ECO:0000256" key="1">
    <source>
        <dbReference type="SAM" id="MobiDB-lite"/>
    </source>
</evidence>
<sequence>MMENDRSGKNTDELLSVDVDEEVDVYGVIPLALSRDHCDVLLDVIDTQLSHLQIHSQSKMHGANSTRYEFPFLGYLDRSQSVSKDTGLWSTVPTNDKTPSNLDGTQSEGKDDKTEHQTMEMIKFGVAATDVWCPEESGSLSSVSSVVRDWRGFLGEMLRWQGWETRRMMSQWTASALRTSQHALERKYWSCQPQRLDEVNQELGQSEED</sequence>
<feature type="region of interest" description="Disordered" evidence="1">
    <location>
        <begin position="86"/>
        <end position="114"/>
    </location>
</feature>
<organism evidence="2">
    <name type="scientific">Cyprinus carpio</name>
    <name type="common">Common carp</name>
    <dbReference type="NCBI Taxonomy" id="7962"/>
    <lineage>
        <taxon>Eukaryota</taxon>
        <taxon>Metazoa</taxon>
        <taxon>Chordata</taxon>
        <taxon>Craniata</taxon>
        <taxon>Vertebrata</taxon>
        <taxon>Euteleostomi</taxon>
        <taxon>Actinopterygii</taxon>
        <taxon>Neopterygii</taxon>
        <taxon>Teleostei</taxon>
        <taxon>Ostariophysi</taxon>
        <taxon>Cypriniformes</taxon>
        <taxon>Cyprinidae</taxon>
        <taxon>Cyprininae</taxon>
        <taxon>Cyprinus</taxon>
    </lineage>
</organism>
<reference evidence="2" key="1">
    <citation type="submission" date="2025-08" db="UniProtKB">
        <authorList>
            <consortium name="RefSeq"/>
        </authorList>
    </citation>
    <scope>IDENTIFICATION</scope>
    <source>
        <tissue evidence="2">Muscle</tissue>
    </source>
</reference>
<name>A0A9Q9WAK2_CYPCA</name>
<dbReference type="KEGG" id="ccar:122137435"/>
<proteinExistence type="predicted"/>